<evidence type="ECO:0000259" key="5">
    <source>
        <dbReference type="PROSITE" id="PS50009"/>
    </source>
</evidence>
<dbReference type="SMART" id="SM00147">
    <property type="entry name" value="RasGEF"/>
    <property type="match status" value="1"/>
</dbReference>
<accession>A0AAV7K3W1</accession>
<sequence>MTDSIANLYPFETNKQGIRITNKSNTNIEHQPWFHYKIQRKIADLLVNKNGDFLVRESISQLGSYTLVVHWADETINFLISCTIGGDGRPQYRFTSDSFSTIAEVIWYHVNTGCPVSEASPAVLLYPVDRDSTSRSDNTSVLSSTSSGDTSIASSSLDSTFSPVATSKPDIAMSRCHKGKNITSSLSPSYFSPSHSLDSYVSDTQSTYYLQIMAVVKSILFSSKAVYIPQNLQQYTPLTLAIHLTRTDLLVTQLSADMSTPSDRLRATGLQRLLMPYNESIQREAWFRHSQTKYLVILAVFGAANLESRTTLISQLISVARELSTVSLGNAFSFMSVMEALMSPQVANLSSTWCTLREKYSVIMTVFDLQLKPLALSYHSGSYQYPPVIPYIQPVLYNLLMTVQDVQTEDSSQREDLESGLDAFLNHFEAAKNYSTPNEALSKLQHTVNTAKEDSTLIHFLQQNHIKTLLNKIDKRFQSDWELYDCAEKLTTILSSLMTDY</sequence>
<dbReference type="Gene3D" id="1.10.840.10">
    <property type="entry name" value="Ras guanine-nucleotide exchange factors catalytic domain"/>
    <property type="match status" value="1"/>
</dbReference>
<dbReference type="Pfam" id="PF00017">
    <property type="entry name" value="SH2"/>
    <property type="match status" value="1"/>
</dbReference>
<evidence type="ECO:0000256" key="2">
    <source>
        <dbReference type="PROSITE-ProRule" id="PRU00191"/>
    </source>
</evidence>
<name>A0AAV7K3W1_9METZ</name>
<dbReference type="Gene3D" id="3.30.505.10">
    <property type="entry name" value="SH2 domain"/>
    <property type="match status" value="1"/>
</dbReference>
<dbReference type="InterPro" id="IPR051853">
    <property type="entry name" value="SH2-Ras-GEF_adapter"/>
</dbReference>
<dbReference type="InterPro" id="IPR023578">
    <property type="entry name" value="Ras_GEF_dom_sf"/>
</dbReference>
<dbReference type="PROSITE" id="PS50001">
    <property type="entry name" value="SH2"/>
    <property type="match status" value="1"/>
</dbReference>
<dbReference type="PRINTS" id="PR00401">
    <property type="entry name" value="SH2DOMAIN"/>
</dbReference>
<evidence type="ECO:0000256" key="3">
    <source>
        <dbReference type="SAM" id="MobiDB-lite"/>
    </source>
</evidence>
<organism evidence="6 7">
    <name type="scientific">Oopsacas minuta</name>
    <dbReference type="NCBI Taxonomy" id="111878"/>
    <lineage>
        <taxon>Eukaryota</taxon>
        <taxon>Metazoa</taxon>
        <taxon>Porifera</taxon>
        <taxon>Hexactinellida</taxon>
        <taxon>Hexasterophora</taxon>
        <taxon>Lyssacinosida</taxon>
        <taxon>Leucopsacidae</taxon>
        <taxon>Oopsacas</taxon>
    </lineage>
</organism>
<dbReference type="Proteomes" id="UP001165289">
    <property type="component" value="Unassembled WGS sequence"/>
</dbReference>
<dbReference type="SUPFAM" id="SSF48366">
    <property type="entry name" value="Ras GEF"/>
    <property type="match status" value="1"/>
</dbReference>
<dbReference type="SUPFAM" id="SSF55550">
    <property type="entry name" value="SH2 domain"/>
    <property type="match status" value="1"/>
</dbReference>
<keyword evidence="2" id="KW-0727">SH2 domain</keyword>
<feature type="domain" description="SH2" evidence="4">
    <location>
        <begin position="33"/>
        <end position="128"/>
    </location>
</feature>
<dbReference type="InterPro" id="IPR000980">
    <property type="entry name" value="SH2"/>
</dbReference>
<protein>
    <submittedName>
        <fullName evidence="6">SH2 domain-containing protein 3C isoform X1</fullName>
    </submittedName>
</protein>
<feature type="region of interest" description="Disordered" evidence="3">
    <location>
        <begin position="130"/>
        <end position="162"/>
    </location>
</feature>
<evidence type="ECO:0000313" key="6">
    <source>
        <dbReference type="EMBL" id="KAI6655490.1"/>
    </source>
</evidence>
<dbReference type="Pfam" id="PF00617">
    <property type="entry name" value="RasGEF"/>
    <property type="match status" value="1"/>
</dbReference>
<dbReference type="AlphaFoldDB" id="A0AAV7K3W1"/>
<dbReference type="EMBL" id="JAKMXF010000188">
    <property type="protein sequence ID" value="KAI6655490.1"/>
    <property type="molecule type" value="Genomic_DNA"/>
</dbReference>
<dbReference type="PANTHER" id="PTHR14247">
    <property type="entry name" value="BREAST CANCER ANTI-ESTROGEN RESISTANCE PROTEIN 3 HOMOLOG-LIKE PROTEIN"/>
    <property type="match status" value="1"/>
</dbReference>
<dbReference type="GO" id="GO:0007264">
    <property type="term" value="P:small GTPase-mediated signal transduction"/>
    <property type="evidence" value="ECO:0007669"/>
    <property type="project" value="InterPro"/>
</dbReference>
<keyword evidence="1" id="KW-0344">Guanine-nucleotide releasing factor</keyword>
<dbReference type="PROSITE" id="PS50009">
    <property type="entry name" value="RASGEF_CAT"/>
    <property type="match status" value="1"/>
</dbReference>
<evidence type="ECO:0000259" key="4">
    <source>
        <dbReference type="PROSITE" id="PS50001"/>
    </source>
</evidence>
<evidence type="ECO:0000313" key="7">
    <source>
        <dbReference type="Proteomes" id="UP001165289"/>
    </source>
</evidence>
<dbReference type="InterPro" id="IPR036964">
    <property type="entry name" value="RASGEF_cat_dom_sf"/>
</dbReference>
<dbReference type="SMART" id="SM00252">
    <property type="entry name" value="SH2"/>
    <property type="match status" value="1"/>
</dbReference>
<dbReference type="InterPro" id="IPR001895">
    <property type="entry name" value="RASGEF_cat_dom"/>
</dbReference>
<dbReference type="InterPro" id="IPR036860">
    <property type="entry name" value="SH2_dom_sf"/>
</dbReference>
<dbReference type="GO" id="GO:0005085">
    <property type="term" value="F:guanyl-nucleotide exchange factor activity"/>
    <property type="evidence" value="ECO:0007669"/>
    <property type="project" value="UniProtKB-KW"/>
</dbReference>
<gene>
    <name evidence="6" type="ORF">LOD99_1989</name>
</gene>
<evidence type="ECO:0000256" key="1">
    <source>
        <dbReference type="PROSITE-ProRule" id="PRU00168"/>
    </source>
</evidence>
<keyword evidence="7" id="KW-1185">Reference proteome</keyword>
<reference evidence="6 7" key="1">
    <citation type="journal article" date="2023" name="BMC Biol.">
        <title>The compact genome of the sponge Oopsacas minuta (Hexactinellida) is lacking key metazoan core genes.</title>
        <authorList>
            <person name="Santini S."/>
            <person name="Schenkelaars Q."/>
            <person name="Jourda C."/>
            <person name="Duchesne M."/>
            <person name="Belahbib H."/>
            <person name="Rocher C."/>
            <person name="Selva M."/>
            <person name="Riesgo A."/>
            <person name="Vervoort M."/>
            <person name="Leys S.P."/>
            <person name="Kodjabachian L."/>
            <person name="Le Bivic A."/>
            <person name="Borchiellini C."/>
            <person name="Claverie J.M."/>
            <person name="Renard E."/>
        </authorList>
    </citation>
    <scope>NUCLEOTIDE SEQUENCE [LARGE SCALE GENOMIC DNA]</scope>
    <source>
        <strain evidence="6">SPO-2</strain>
    </source>
</reference>
<dbReference type="PANTHER" id="PTHR14247:SF8">
    <property type="entry name" value="RAS-GEF DOMAIN-CONTAINING PROTEIN"/>
    <property type="match status" value="1"/>
</dbReference>
<proteinExistence type="predicted"/>
<comment type="caution">
    <text evidence="6">The sequence shown here is derived from an EMBL/GenBank/DDBJ whole genome shotgun (WGS) entry which is preliminary data.</text>
</comment>
<feature type="compositionally biased region" description="Low complexity" evidence="3">
    <location>
        <begin position="135"/>
        <end position="162"/>
    </location>
</feature>
<feature type="domain" description="Ras-GEF" evidence="5">
    <location>
        <begin position="236"/>
        <end position="471"/>
    </location>
</feature>